<dbReference type="Gene3D" id="3.40.50.720">
    <property type="entry name" value="NAD(P)-binding Rossmann-like Domain"/>
    <property type="match status" value="2"/>
</dbReference>
<dbReference type="InterPro" id="IPR014026">
    <property type="entry name" value="UDP-Glc/GDP-Man_DH_dimer"/>
</dbReference>
<dbReference type="AlphaFoldDB" id="A0A5J6HNK4"/>
<dbReference type="GO" id="GO:0016628">
    <property type="term" value="F:oxidoreductase activity, acting on the CH-CH group of donors, NAD or NADP as acceptor"/>
    <property type="evidence" value="ECO:0007669"/>
    <property type="project" value="InterPro"/>
</dbReference>
<dbReference type="RefSeq" id="WP_055530551.1">
    <property type="nucleotide sequence ID" value="NZ_CP023695.1"/>
</dbReference>
<dbReference type="Pfam" id="PF00984">
    <property type="entry name" value="UDPG_MGDP_dh"/>
    <property type="match status" value="1"/>
</dbReference>
<dbReference type="GO" id="GO:0000271">
    <property type="term" value="P:polysaccharide biosynthetic process"/>
    <property type="evidence" value="ECO:0007669"/>
    <property type="project" value="InterPro"/>
</dbReference>
<dbReference type="SUPFAM" id="SSF48179">
    <property type="entry name" value="6-phosphogluconate dehydrogenase C-terminal domain-like"/>
    <property type="match status" value="1"/>
</dbReference>
<evidence type="ECO:0000256" key="1">
    <source>
        <dbReference type="ARBA" id="ARBA00023002"/>
    </source>
</evidence>
<dbReference type="OrthoDB" id="5193947at2"/>
<dbReference type="InterPro" id="IPR008927">
    <property type="entry name" value="6-PGluconate_DH-like_C_sf"/>
</dbReference>
<protein>
    <submittedName>
        <fullName evidence="5">Nucleotide sugar dehydrogenase</fullName>
    </submittedName>
</protein>
<evidence type="ECO:0000313" key="5">
    <source>
        <dbReference type="EMBL" id="QEV20792.1"/>
    </source>
</evidence>
<dbReference type="EMBL" id="CP023695">
    <property type="protein sequence ID" value="QEV20792.1"/>
    <property type="molecule type" value="Genomic_DNA"/>
</dbReference>
<dbReference type="InterPro" id="IPR014027">
    <property type="entry name" value="UDP-Glc/GDP-Man_DH_C"/>
</dbReference>
<reference evidence="5 6" key="1">
    <citation type="submission" date="2017-09" db="EMBL/GenBank/DDBJ databases">
        <authorList>
            <person name="Lee N."/>
            <person name="Cho B.-K."/>
        </authorList>
    </citation>
    <scope>NUCLEOTIDE SEQUENCE [LARGE SCALE GENOMIC DNA]</scope>
    <source>
        <strain evidence="5 6">ATCC 12461</strain>
    </source>
</reference>
<dbReference type="InterPro" id="IPR028359">
    <property type="entry name" value="UDP_ManNAc/GlcNAc_DH"/>
</dbReference>
<dbReference type="KEGG" id="salw:CP975_27495"/>
<dbReference type="Proteomes" id="UP000326553">
    <property type="component" value="Chromosome"/>
</dbReference>
<dbReference type="GO" id="GO:0016616">
    <property type="term" value="F:oxidoreductase activity, acting on the CH-OH group of donors, NAD or NADP as acceptor"/>
    <property type="evidence" value="ECO:0007669"/>
    <property type="project" value="InterPro"/>
</dbReference>
<dbReference type="InterPro" id="IPR017476">
    <property type="entry name" value="UDP-Glc/GDP-Man"/>
</dbReference>
<evidence type="ECO:0000256" key="3">
    <source>
        <dbReference type="PIRNR" id="PIRNR000124"/>
    </source>
</evidence>
<name>A0A5J6HNK4_STRAD</name>
<organism evidence="5 6">
    <name type="scientific">Streptomyces alboniger</name>
    <dbReference type="NCBI Taxonomy" id="132473"/>
    <lineage>
        <taxon>Bacteria</taxon>
        <taxon>Bacillati</taxon>
        <taxon>Actinomycetota</taxon>
        <taxon>Actinomycetes</taxon>
        <taxon>Kitasatosporales</taxon>
        <taxon>Streptomycetaceae</taxon>
        <taxon>Streptomyces</taxon>
        <taxon>Streptomyces aurantiacus group</taxon>
    </lineage>
</organism>
<accession>A0A5J6HNK4</accession>
<evidence type="ECO:0000313" key="6">
    <source>
        <dbReference type="Proteomes" id="UP000326553"/>
    </source>
</evidence>
<dbReference type="SUPFAM" id="SSF52413">
    <property type="entry name" value="UDP-glucose/GDP-mannose dehydrogenase C-terminal domain"/>
    <property type="match status" value="1"/>
</dbReference>
<dbReference type="InterPro" id="IPR036291">
    <property type="entry name" value="NAD(P)-bd_dom_sf"/>
</dbReference>
<dbReference type="Pfam" id="PF03720">
    <property type="entry name" value="UDPG_MGDP_dh_C"/>
    <property type="match status" value="1"/>
</dbReference>
<dbReference type="SMART" id="SM00984">
    <property type="entry name" value="UDPG_MGDP_dh_C"/>
    <property type="match status" value="1"/>
</dbReference>
<evidence type="ECO:0000259" key="4">
    <source>
        <dbReference type="SMART" id="SM00984"/>
    </source>
</evidence>
<dbReference type="PIRSF" id="PIRSF000124">
    <property type="entry name" value="UDPglc_GDPman_dh"/>
    <property type="match status" value="1"/>
</dbReference>
<keyword evidence="1" id="KW-0560">Oxidoreductase</keyword>
<dbReference type="PIRSF" id="PIRSF500136">
    <property type="entry name" value="UDP_ManNAc_DH"/>
    <property type="match status" value="1"/>
</dbReference>
<sequence>MTQSSPTLPSRRKRVGIMGLGYTGLPMAIGFAEAGHPVTGYDIDGDKLAALHAGKSYLTDIPDDSVAATSGTLSATGSSADLAETDAIVVCVPTPVGPEGEPDLSILQGALDTLADLLRPGMLVILQSTVPPGTTAAAAAFLAEKSGLTAGTDFFVANAPERINPANRDGWTLANTPKLVGGLNEESTRQARQLLESVCQTVVPVKTLEIAETAKVFENTFRLVNIALTYDLADLCKSLGIPVREVIDAAATKPYGFLAHHPGPGIGGECIAVDPLFLKSVAAKHGREVPLIDTAHRRMLHRPQQVVDRTEQLLNDAGKKLYGSKVLIVGVSYKPEVSDTRNSPARDIARELRRQGAEVSYVDPYVTEFTADGEPVPRVGWERSVVLEHDCLVLTTLHDEFTHRPLWYAAPLVLDAWNRAVVGDGVFHL</sequence>
<dbReference type="NCBIfam" id="TIGR03026">
    <property type="entry name" value="NDP-sugDHase"/>
    <property type="match status" value="1"/>
</dbReference>
<dbReference type="PANTHER" id="PTHR43491:SF1">
    <property type="entry name" value="UDP-N-ACETYL-D-MANNOSAMINE DEHYDROGENASE"/>
    <property type="match status" value="1"/>
</dbReference>
<comment type="similarity">
    <text evidence="3">Belongs to the UDP-glucose/GDP-mannose dehydrogenase family.</text>
</comment>
<dbReference type="InterPro" id="IPR001732">
    <property type="entry name" value="UDP-Glc/GDP-Man_DH_N"/>
</dbReference>
<dbReference type="GO" id="GO:0051287">
    <property type="term" value="F:NAD binding"/>
    <property type="evidence" value="ECO:0007669"/>
    <property type="project" value="InterPro"/>
</dbReference>
<gene>
    <name evidence="5" type="ORF">CP975_27495</name>
</gene>
<evidence type="ECO:0000256" key="2">
    <source>
        <dbReference type="ARBA" id="ARBA00023027"/>
    </source>
</evidence>
<keyword evidence="2" id="KW-0520">NAD</keyword>
<dbReference type="Pfam" id="PF03721">
    <property type="entry name" value="UDPG_MGDP_dh_N"/>
    <property type="match status" value="1"/>
</dbReference>
<dbReference type="PANTHER" id="PTHR43491">
    <property type="entry name" value="UDP-N-ACETYL-D-MANNOSAMINE DEHYDROGENASE"/>
    <property type="match status" value="1"/>
</dbReference>
<proteinExistence type="inferred from homology"/>
<feature type="domain" description="UDP-glucose/GDP-mannose dehydrogenase C-terminal" evidence="4">
    <location>
        <begin position="327"/>
        <end position="422"/>
    </location>
</feature>
<dbReference type="SUPFAM" id="SSF51735">
    <property type="entry name" value="NAD(P)-binding Rossmann-fold domains"/>
    <property type="match status" value="1"/>
</dbReference>
<keyword evidence="6" id="KW-1185">Reference proteome</keyword>
<dbReference type="InterPro" id="IPR036220">
    <property type="entry name" value="UDP-Glc/GDP-Man_DH_C_sf"/>
</dbReference>